<evidence type="ECO:0000313" key="1">
    <source>
        <dbReference type="EMBL" id="QZN96664.1"/>
    </source>
</evidence>
<reference evidence="1 2" key="1">
    <citation type="submission" date="2021-08" db="EMBL/GenBank/DDBJ databases">
        <title>Culture and genomic analysis of Symbiopectobacterium purcellii sp. nov. gen. nov., isolated from the leafhopper Empoasca decipiens.</title>
        <authorList>
            <person name="Nadal-Jimenez P."/>
            <person name="Siozios S."/>
            <person name="Halliday N."/>
            <person name="Camara M."/>
            <person name="Hurst G.D.D."/>
        </authorList>
    </citation>
    <scope>NUCLEOTIDE SEQUENCE [LARGE SCALE GENOMIC DNA]</scope>
    <source>
        <strain evidence="1 2">SyEd1</strain>
    </source>
</reference>
<dbReference type="InterPro" id="IPR038714">
    <property type="entry name" value="YfeY-like_sf"/>
</dbReference>
<evidence type="ECO:0000313" key="2">
    <source>
        <dbReference type="Proteomes" id="UP000825886"/>
    </source>
</evidence>
<gene>
    <name evidence="1" type="ORF">K6K13_04300</name>
</gene>
<dbReference type="PROSITE" id="PS51257">
    <property type="entry name" value="PROKAR_LIPOPROTEIN"/>
    <property type="match status" value="1"/>
</dbReference>
<dbReference type="Pfam" id="PF06572">
    <property type="entry name" value="DUF1131"/>
    <property type="match status" value="1"/>
</dbReference>
<proteinExistence type="predicted"/>
<dbReference type="InterPro" id="IPR010938">
    <property type="entry name" value="DUF1131"/>
</dbReference>
<dbReference type="EMBL" id="CP081864">
    <property type="protein sequence ID" value="QZN96664.1"/>
    <property type="molecule type" value="Genomic_DNA"/>
</dbReference>
<dbReference type="Gene3D" id="2.60.460.10">
    <property type="entry name" value="protein yfey like domain"/>
    <property type="match status" value="1"/>
</dbReference>
<sequence>MRFRSVQLVIPCVLAATLLTGCSALSNFSWSSLSPFNWFGSKIEVSDAGVGGLNGGTPLAQEPINQALNGNYRLRSGMGTTNGQITAFYQALDGKEIKLLISGKPKAQVNRVEVMDAKITSVWGVKIGDAFSAHYRKAFEVCQLAQGDDARSVECIESQSKHVSYLYSGDWNGPEGLMPSDDILQSWHVSKIIWHAQARD</sequence>
<dbReference type="RefSeq" id="WP_222159691.1">
    <property type="nucleotide sequence ID" value="NZ_CP081864.1"/>
</dbReference>
<accession>A0ABX9ANA3</accession>
<keyword evidence="2" id="KW-1185">Reference proteome</keyword>
<name>A0ABX9ANA3_9ENTR</name>
<dbReference type="Proteomes" id="UP000825886">
    <property type="component" value="Chromosome"/>
</dbReference>
<organism evidence="1 2">
    <name type="scientific">Symbiopectobacterium purcellii</name>
    <dbReference type="NCBI Taxonomy" id="2871826"/>
    <lineage>
        <taxon>Bacteria</taxon>
        <taxon>Pseudomonadati</taxon>
        <taxon>Pseudomonadota</taxon>
        <taxon>Gammaproteobacteria</taxon>
        <taxon>Enterobacterales</taxon>
        <taxon>Enterobacteriaceae</taxon>
    </lineage>
</organism>
<keyword evidence="1" id="KW-0449">Lipoprotein</keyword>
<dbReference type="NCBIfam" id="NF007990">
    <property type="entry name" value="PRK10718.1"/>
    <property type="match status" value="1"/>
</dbReference>
<protein>
    <submittedName>
        <fullName evidence="1">RpoE-regulated lipoprotein</fullName>
    </submittedName>
</protein>